<dbReference type="Proteomes" id="UP000217211">
    <property type="component" value="Plasmid pSJ05684a"/>
</dbReference>
<dbReference type="KEGG" id="esj:SJ05684_a38420"/>
<proteinExistence type="predicted"/>
<dbReference type="EMBL" id="CP023069">
    <property type="protein sequence ID" value="ASY67156.1"/>
    <property type="molecule type" value="Genomic_DNA"/>
</dbReference>
<evidence type="ECO:0000313" key="2">
    <source>
        <dbReference type="Proteomes" id="UP000217211"/>
    </source>
</evidence>
<keyword evidence="1" id="KW-0614">Plasmid</keyword>
<protein>
    <submittedName>
        <fullName evidence="1">Uncharacterized protein</fullName>
    </submittedName>
</protein>
<accession>A0A249PMX0</accession>
<evidence type="ECO:0000313" key="1">
    <source>
        <dbReference type="EMBL" id="ASY67156.1"/>
    </source>
</evidence>
<gene>
    <name evidence="1" type="ORF">SJ05684_a38420</name>
</gene>
<name>A0A249PMX0_9HYPH</name>
<sequence>MLVTETLHDHCFAHSTVTVYGDGRHSRPAWMIDQEVEAIEYLLGTRINEPAT</sequence>
<geneLocation type="plasmid" evidence="2">
    <name>psj05684a</name>
</geneLocation>
<reference evidence="1 2" key="1">
    <citation type="submission" date="2017-08" db="EMBL/GenBank/DDBJ databases">
        <title>Multipartite genome sequences of Sinorhizobium species nodulating soybeans.</title>
        <authorList>
            <person name="Tian C.F."/>
        </authorList>
    </citation>
    <scope>NUCLEOTIDE SEQUENCE [LARGE SCALE GENOMIC DNA]</scope>
    <source>
        <strain evidence="1 2">CCBAU 05684</strain>
        <plasmid evidence="2">psj05684a</plasmid>
    </source>
</reference>
<dbReference type="AlphaFoldDB" id="A0A249PMX0"/>
<organism evidence="1 2">
    <name type="scientific">Sinorhizobium sojae CCBAU 05684</name>
    <dbReference type="NCBI Taxonomy" id="716928"/>
    <lineage>
        <taxon>Bacteria</taxon>
        <taxon>Pseudomonadati</taxon>
        <taxon>Pseudomonadota</taxon>
        <taxon>Alphaproteobacteria</taxon>
        <taxon>Hyphomicrobiales</taxon>
        <taxon>Rhizobiaceae</taxon>
        <taxon>Sinorhizobium/Ensifer group</taxon>
        <taxon>Sinorhizobium</taxon>
    </lineage>
</organism>
<keyword evidence="2" id="KW-1185">Reference proteome</keyword>